<feature type="region of interest" description="Disordered" evidence="1">
    <location>
        <begin position="26"/>
        <end position="51"/>
    </location>
</feature>
<keyword evidence="3" id="KW-1185">Reference proteome</keyword>
<evidence type="ECO:0000256" key="1">
    <source>
        <dbReference type="SAM" id="MobiDB-lite"/>
    </source>
</evidence>
<dbReference type="EMBL" id="AVOT02003513">
    <property type="protein sequence ID" value="MBW0473731.1"/>
    <property type="molecule type" value="Genomic_DNA"/>
</dbReference>
<comment type="caution">
    <text evidence="2">The sequence shown here is derived from an EMBL/GenBank/DDBJ whole genome shotgun (WGS) entry which is preliminary data.</text>
</comment>
<evidence type="ECO:0000313" key="2">
    <source>
        <dbReference type="EMBL" id="MBW0473731.1"/>
    </source>
</evidence>
<dbReference type="Proteomes" id="UP000765509">
    <property type="component" value="Unassembled WGS sequence"/>
</dbReference>
<name>A0A9Q3BWF0_9BASI</name>
<dbReference type="AlphaFoldDB" id="A0A9Q3BWF0"/>
<protein>
    <submittedName>
        <fullName evidence="2">Uncharacterized protein</fullName>
    </submittedName>
</protein>
<reference evidence="2" key="1">
    <citation type="submission" date="2021-03" db="EMBL/GenBank/DDBJ databases">
        <title>Draft genome sequence of rust myrtle Austropuccinia psidii MF-1, a brazilian biotype.</title>
        <authorList>
            <person name="Quecine M.C."/>
            <person name="Pachon D.M.R."/>
            <person name="Bonatelli M.L."/>
            <person name="Correr F.H."/>
            <person name="Franceschini L.M."/>
            <person name="Leite T.F."/>
            <person name="Margarido G.R.A."/>
            <person name="Almeida C.A."/>
            <person name="Ferrarezi J.A."/>
            <person name="Labate C.A."/>
        </authorList>
    </citation>
    <scope>NUCLEOTIDE SEQUENCE</scope>
    <source>
        <strain evidence="2">MF-1</strain>
    </source>
</reference>
<evidence type="ECO:0000313" key="3">
    <source>
        <dbReference type="Proteomes" id="UP000765509"/>
    </source>
</evidence>
<gene>
    <name evidence="2" type="ORF">O181_013446</name>
</gene>
<proteinExistence type="predicted"/>
<organism evidence="2 3">
    <name type="scientific">Austropuccinia psidii MF-1</name>
    <dbReference type="NCBI Taxonomy" id="1389203"/>
    <lineage>
        <taxon>Eukaryota</taxon>
        <taxon>Fungi</taxon>
        <taxon>Dikarya</taxon>
        <taxon>Basidiomycota</taxon>
        <taxon>Pucciniomycotina</taxon>
        <taxon>Pucciniomycetes</taxon>
        <taxon>Pucciniales</taxon>
        <taxon>Sphaerophragmiaceae</taxon>
        <taxon>Austropuccinia</taxon>
    </lineage>
</organism>
<sequence>MAHVPHSMGLLGPFWLKYNEAKRGQVGPPEPVLAPKPNQPRNGQTTLGPKIGHSSAHGLWKPLEATSSAPRKYSPQFQEKTFPSSSIQEWCICGIIYHYAPFLLSNPMVRFSGQNYMIPNQVPNPSPIFKEDFSAIQYGNSLVATRRPFEDPNHLALQELGCQFPSGLF</sequence>
<accession>A0A9Q3BWF0</accession>
<feature type="compositionally biased region" description="Pro residues" evidence="1">
    <location>
        <begin position="28"/>
        <end position="38"/>
    </location>
</feature>